<dbReference type="RefSeq" id="WP_046129167.1">
    <property type="nucleotide sequence ID" value="NZ_CP035232.1"/>
</dbReference>
<reference evidence="1 2" key="1">
    <citation type="submission" date="2019-01" db="EMBL/GenBank/DDBJ databases">
        <title>Genome sequence of Bacillus glycinifermentans SRCM103574.</title>
        <authorList>
            <person name="Kong H.-J."/>
            <person name="Jeong S.-Y."/>
            <person name="Jeong D.-Y."/>
        </authorList>
    </citation>
    <scope>NUCLEOTIDE SEQUENCE [LARGE SCALE GENOMIC DNA]</scope>
    <source>
        <strain evidence="1 2">SRCM103574</strain>
    </source>
</reference>
<sequence length="126" mass="14627">MINYEPYIVKALLDDPDVFQMTDGRIYAGNFPLEESREYPHILVLEMDNVDKDYEDNKAVSAEIDIQVNIWVKADGNIGPLQTAVDKKMKALKCKRMSVTSFDEEERSAFRKAFLYRTIVKLKEED</sequence>
<dbReference type="KEGG" id="bgy:BGLY_3985"/>
<evidence type="ECO:0000313" key="2">
    <source>
        <dbReference type="Proteomes" id="UP000288675"/>
    </source>
</evidence>
<protein>
    <submittedName>
        <fullName evidence="1">DUF3168 domain-containing protein</fullName>
    </submittedName>
</protein>
<organism evidence="1 2">
    <name type="scientific">Bacillus glycinifermentans</name>
    <dbReference type="NCBI Taxonomy" id="1664069"/>
    <lineage>
        <taxon>Bacteria</taxon>
        <taxon>Bacillati</taxon>
        <taxon>Bacillota</taxon>
        <taxon>Bacilli</taxon>
        <taxon>Bacillales</taxon>
        <taxon>Bacillaceae</taxon>
        <taxon>Bacillus</taxon>
    </lineage>
</organism>
<accession>A0AAJ3Z1E7</accession>
<dbReference type="EMBL" id="CP035232">
    <property type="protein sequence ID" value="QAT66983.1"/>
    <property type="molecule type" value="Genomic_DNA"/>
</dbReference>
<dbReference type="AlphaFoldDB" id="A0AAJ3Z1E7"/>
<proteinExistence type="predicted"/>
<gene>
    <name evidence="1" type="ORF">EQZ20_20280</name>
</gene>
<name>A0AAJ3Z1E7_9BACI</name>
<dbReference type="GeneID" id="82855017"/>
<dbReference type="Proteomes" id="UP000288675">
    <property type="component" value="Chromosome"/>
</dbReference>
<evidence type="ECO:0000313" key="1">
    <source>
        <dbReference type="EMBL" id="QAT66983.1"/>
    </source>
</evidence>